<keyword evidence="5" id="KW-0560">Oxidoreductase</keyword>
<dbReference type="SUPFAM" id="SSF50129">
    <property type="entry name" value="GroES-like"/>
    <property type="match status" value="1"/>
</dbReference>
<dbReference type="OrthoDB" id="3265141at2"/>
<dbReference type="PANTHER" id="PTHR43350:SF21">
    <property type="entry name" value="S-NITROSOMYCOTHIOL REDUCTASE MSCR"/>
    <property type="match status" value="1"/>
</dbReference>
<dbReference type="InterPro" id="IPR013149">
    <property type="entry name" value="ADH-like_C"/>
</dbReference>
<evidence type="ECO:0000256" key="5">
    <source>
        <dbReference type="ARBA" id="ARBA00023002"/>
    </source>
</evidence>
<protein>
    <submittedName>
        <fullName evidence="8">S-(Hydroxymethyl)glutathione dehydrogenase/alcohol dehydrogenase</fullName>
    </submittedName>
</protein>
<dbReference type="SUPFAM" id="SSF51735">
    <property type="entry name" value="NAD(P)-binding Rossmann-fold domains"/>
    <property type="match status" value="1"/>
</dbReference>
<dbReference type="Gene3D" id="3.40.50.720">
    <property type="entry name" value="NAD(P)-binding Rossmann-like Domain"/>
    <property type="match status" value="1"/>
</dbReference>
<dbReference type="PANTHER" id="PTHR43350">
    <property type="entry name" value="NAD-DEPENDENT ALCOHOL DEHYDROGENASE"/>
    <property type="match status" value="1"/>
</dbReference>
<evidence type="ECO:0000256" key="2">
    <source>
        <dbReference type="ARBA" id="ARBA00008072"/>
    </source>
</evidence>
<feature type="domain" description="Enoyl reductase (ER)" evidence="7">
    <location>
        <begin position="10"/>
        <end position="355"/>
    </location>
</feature>
<dbReference type="FunFam" id="3.40.50.720:FF:000003">
    <property type="entry name" value="S-(hydroxymethyl)glutathione dehydrogenase"/>
    <property type="match status" value="1"/>
</dbReference>
<dbReference type="RefSeq" id="WP_030530981.1">
    <property type="nucleotide sequence ID" value="NZ_JOIJ01000003.1"/>
</dbReference>
<dbReference type="PROSITE" id="PS00059">
    <property type="entry name" value="ADH_ZINC"/>
    <property type="match status" value="1"/>
</dbReference>
<dbReference type="Gene3D" id="3.90.180.10">
    <property type="entry name" value="Medium-chain alcohol dehydrogenases, catalytic domain"/>
    <property type="match status" value="1"/>
</dbReference>
<dbReference type="CDD" id="cd08279">
    <property type="entry name" value="Zn_ADH_class_III"/>
    <property type="match status" value="1"/>
</dbReference>
<name>A0A660C9X2_9PSEU</name>
<dbReference type="Proteomes" id="UP000317303">
    <property type="component" value="Unassembled WGS sequence"/>
</dbReference>
<evidence type="ECO:0000256" key="6">
    <source>
        <dbReference type="RuleBase" id="RU361277"/>
    </source>
</evidence>
<keyword evidence="3 6" id="KW-0479">Metal-binding</keyword>
<evidence type="ECO:0000256" key="3">
    <source>
        <dbReference type="ARBA" id="ARBA00022723"/>
    </source>
</evidence>
<dbReference type="InterPro" id="IPR002328">
    <property type="entry name" value="ADH_Zn_CS"/>
</dbReference>
<comment type="cofactor">
    <cofactor evidence="1 6">
        <name>Zn(2+)</name>
        <dbReference type="ChEBI" id="CHEBI:29105"/>
    </cofactor>
</comment>
<dbReference type="SMART" id="SM00829">
    <property type="entry name" value="PKS_ER"/>
    <property type="match status" value="1"/>
</dbReference>
<dbReference type="EMBL" id="VLJV01000001">
    <property type="protein sequence ID" value="TWH20106.1"/>
    <property type="molecule type" value="Genomic_DNA"/>
</dbReference>
<evidence type="ECO:0000313" key="8">
    <source>
        <dbReference type="EMBL" id="TWH20106.1"/>
    </source>
</evidence>
<dbReference type="AlphaFoldDB" id="A0A660C9X2"/>
<reference evidence="8 9" key="1">
    <citation type="submission" date="2019-07" db="EMBL/GenBank/DDBJ databases">
        <title>R&amp;d 2014.</title>
        <authorList>
            <person name="Klenk H.-P."/>
        </authorList>
    </citation>
    <scope>NUCLEOTIDE SEQUENCE [LARGE SCALE GENOMIC DNA]</scope>
    <source>
        <strain evidence="8 9">DSM 43194</strain>
    </source>
</reference>
<comment type="similarity">
    <text evidence="2 6">Belongs to the zinc-containing alcohol dehydrogenase family.</text>
</comment>
<dbReference type="Pfam" id="PF00107">
    <property type="entry name" value="ADH_zinc_N"/>
    <property type="match status" value="1"/>
</dbReference>
<sequence length="362" mass="37620">MRAAVLHEIGTDKLDLRDDVTVVGPGPGEVRVRVRASGICHSDLSAMNGTLPAMAPGVVGHEGAGEIVAVGDGVDHLAVGDHVTVSFVPPCGHCPDCVRGELNLCAVHVVEAFTTARFRLGDQQLFGFSGLGTFAEELVIPAPAAVKVDADVPFETAALIACGVLTGVGAVLNTAQVRPGSTAVVFGCGGVGISVIQGLRIAGATTIVAVDPVEEKHAVARRFGATHAVTPDQVEAVKHELTASQGFDYAFDVVGAPATIRAGWDHVRRGGSVIVVGAGRADAMVEFSAQELFLHDKKILGSLYGSAHVERDTAAMIRFWRAGMLDLDGMISRRIDFDDLNGGLEVLRAGAGDVIRQVVTLA</sequence>
<gene>
    <name evidence="8" type="ORF">JD82_01946</name>
</gene>
<dbReference type="InterPro" id="IPR020843">
    <property type="entry name" value="ER"/>
</dbReference>
<proteinExistence type="inferred from homology"/>
<dbReference type="InterPro" id="IPR011032">
    <property type="entry name" value="GroES-like_sf"/>
</dbReference>
<dbReference type="InterPro" id="IPR013154">
    <property type="entry name" value="ADH-like_N"/>
</dbReference>
<dbReference type="Pfam" id="PF08240">
    <property type="entry name" value="ADH_N"/>
    <property type="match status" value="1"/>
</dbReference>
<dbReference type="GO" id="GO:0016491">
    <property type="term" value="F:oxidoreductase activity"/>
    <property type="evidence" value="ECO:0007669"/>
    <property type="project" value="UniProtKB-KW"/>
</dbReference>
<evidence type="ECO:0000313" key="9">
    <source>
        <dbReference type="Proteomes" id="UP000317303"/>
    </source>
</evidence>
<evidence type="ECO:0000256" key="1">
    <source>
        <dbReference type="ARBA" id="ARBA00001947"/>
    </source>
</evidence>
<dbReference type="GO" id="GO:0008270">
    <property type="term" value="F:zinc ion binding"/>
    <property type="evidence" value="ECO:0007669"/>
    <property type="project" value="InterPro"/>
</dbReference>
<accession>A0A660C9X2</accession>
<evidence type="ECO:0000256" key="4">
    <source>
        <dbReference type="ARBA" id="ARBA00022833"/>
    </source>
</evidence>
<organism evidence="8 9">
    <name type="scientific">Prauserella rugosa</name>
    <dbReference type="NCBI Taxonomy" id="43354"/>
    <lineage>
        <taxon>Bacteria</taxon>
        <taxon>Bacillati</taxon>
        <taxon>Actinomycetota</taxon>
        <taxon>Actinomycetes</taxon>
        <taxon>Pseudonocardiales</taxon>
        <taxon>Pseudonocardiaceae</taxon>
        <taxon>Prauserella</taxon>
    </lineage>
</organism>
<dbReference type="InterPro" id="IPR036291">
    <property type="entry name" value="NAD(P)-bd_dom_sf"/>
</dbReference>
<keyword evidence="4 6" id="KW-0862">Zinc</keyword>
<evidence type="ECO:0000259" key="7">
    <source>
        <dbReference type="SMART" id="SM00829"/>
    </source>
</evidence>
<comment type="caution">
    <text evidence="8">The sequence shown here is derived from an EMBL/GenBank/DDBJ whole genome shotgun (WGS) entry which is preliminary data.</text>
</comment>
<keyword evidence="9" id="KW-1185">Reference proteome</keyword>